<evidence type="ECO:0000313" key="2">
    <source>
        <dbReference type="WBParaSite" id="JU765_v2.g11670.t1"/>
    </source>
</evidence>
<accession>A0AC34Q0C5</accession>
<organism evidence="1 2">
    <name type="scientific">Panagrolaimus sp. JU765</name>
    <dbReference type="NCBI Taxonomy" id="591449"/>
    <lineage>
        <taxon>Eukaryota</taxon>
        <taxon>Metazoa</taxon>
        <taxon>Ecdysozoa</taxon>
        <taxon>Nematoda</taxon>
        <taxon>Chromadorea</taxon>
        <taxon>Rhabditida</taxon>
        <taxon>Tylenchina</taxon>
        <taxon>Panagrolaimomorpha</taxon>
        <taxon>Panagrolaimoidea</taxon>
        <taxon>Panagrolaimidae</taxon>
        <taxon>Panagrolaimus</taxon>
    </lineage>
</organism>
<evidence type="ECO:0000313" key="1">
    <source>
        <dbReference type="Proteomes" id="UP000887576"/>
    </source>
</evidence>
<proteinExistence type="predicted"/>
<dbReference type="WBParaSite" id="JU765_v2.g11670.t1">
    <property type="protein sequence ID" value="JU765_v2.g11670.t1"/>
    <property type="gene ID" value="JU765_v2.g11670"/>
</dbReference>
<reference evidence="2" key="1">
    <citation type="submission" date="2022-11" db="UniProtKB">
        <authorList>
            <consortium name="WormBaseParasite"/>
        </authorList>
    </citation>
    <scope>IDENTIFICATION</scope>
</reference>
<name>A0AC34Q0C5_9BILA</name>
<protein>
    <submittedName>
        <fullName evidence="2">DUF38 domain-containing protein</fullName>
    </submittedName>
</protein>
<sequence>MLKIQADDVVKKVDEELLDAVQKLDQLNVTIQESNKEIEIWKGMVKELLQKISEKENLVVQMVKQVEVSKKCILKIQSKKNRLLRPVQLCSTLYGDIFNTGLQFKPFEHLEKLLPLFLIGKEAKNGLVQVLKHYDQLTFTDHNICFRSLSKVIFADYSKFSTMLVQLLAPYVTKVCFDGEVPANYQRLFFENLSKNQYQRKLTIRNLKKVDGFVIEAVKKLNEKNIFVTLKYPENNVLLELPGLHFDCLKISIAKEAFFIWNNFPCTFSKLNIRFVDSRVLKDLEKVFGQLNTAYSKVQKLEISFPINCFHEPESKWNEIKQWIEDAPQQEIIVNFNYETEFKAEYEKAIASFGGVRIDGSLTRTASIEAEVMVFAKLDFSIFFSDEIPICVDVGDFKRFCKVGKTAVDSGVI</sequence>
<dbReference type="Proteomes" id="UP000887576">
    <property type="component" value="Unplaced"/>
</dbReference>